<dbReference type="PROSITE" id="PS50110">
    <property type="entry name" value="RESPONSE_REGULATORY"/>
    <property type="match status" value="1"/>
</dbReference>
<evidence type="ECO:0000256" key="3">
    <source>
        <dbReference type="ARBA" id="ARBA00023012"/>
    </source>
</evidence>
<evidence type="ECO:0000256" key="5">
    <source>
        <dbReference type="ARBA" id="ARBA00023108"/>
    </source>
</evidence>
<dbReference type="CDD" id="cd17582">
    <property type="entry name" value="psREC_PRR"/>
    <property type="match status" value="1"/>
</dbReference>
<dbReference type="Proteomes" id="UP000323000">
    <property type="component" value="Chromosome 1"/>
</dbReference>
<sequence>MVDGFGIEIWWNDITMCYEQKKVMNGLAGEGQGSGSSEEHESRVDDATVNANNVPIGTIQVHDGFQISQQQQPPQGLMVRWERFLPIRSLKVLLVEYDDSTRHVVSALLRNCSYEVTAVANGLQAWRVLEDLTNHIDIVLTEVVMPVLSGIGLLCKIMTHKTRKNIPVIMMSSQDSMGIVFKCLSKGAVDFLVKPIRKNELKNLWQHVWRRCHSSSGSGSESVTHTKKSVKSKGNDESENDNSSSDEHDHGSNGLSIQDGSDNGSGTQSSWTKKAVDVNSPQPISPSYKLVDAPDSICAQVIHTKHESFSNGWMHVTETKDAHDQDEQLGICLFSFSDSMMYHCLDFSSCFFTPNHLMFCASYFSDDVAMGKDLEIGVSETADLQHEKLPTHQTSKRQSILPEVDSKPFKSGELESEKENKRGKWRDQVPNTISAHANCTNTQAESRDFDAPNGPSDFPRVKDKAGCGCGEMPSLELTLKRLRGAEDDRSAANDDCNVLRHSDFSAFSKYNTASSANQAPTGNVGSCSPLDNSSIAMKTETMQNIPSRSNGMPPNQQSNGSSNNNDMATTAKYVTSKPEALNDKSESMSAFKPFHSSAFQSLQNGHISSSQSMLPEKADDMKVTAVKSQSRGSHHPVQVHNHHHHHHHYHQCDHIMQQHQSQEHDELSLKNMAAAAPQCGSSNVFEGTTEGNFGNYSVNGSASGSNHGSYGQNGSSAALNAGVTNLESDNGAAGTSGVDVRERIGGNAVDDDRVAQREAALTKFRQKRKERCFGKRVRYQSRKKLAEQRPRVKGQFVRQIVYDSDLHNYLSSMYRPKPDN</sequence>
<organism evidence="13 14">
    <name type="scientific">Acer yangbiense</name>
    <dbReference type="NCBI Taxonomy" id="1000413"/>
    <lineage>
        <taxon>Eukaryota</taxon>
        <taxon>Viridiplantae</taxon>
        <taxon>Streptophyta</taxon>
        <taxon>Embryophyta</taxon>
        <taxon>Tracheophyta</taxon>
        <taxon>Spermatophyta</taxon>
        <taxon>Magnoliopsida</taxon>
        <taxon>eudicotyledons</taxon>
        <taxon>Gunneridae</taxon>
        <taxon>Pentapetalae</taxon>
        <taxon>rosids</taxon>
        <taxon>malvids</taxon>
        <taxon>Sapindales</taxon>
        <taxon>Sapindaceae</taxon>
        <taxon>Hippocastanoideae</taxon>
        <taxon>Acereae</taxon>
        <taxon>Acer</taxon>
    </lineage>
</organism>
<dbReference type="GO" id="GO:0000160">
    <property type="term" value="P:phosphorelay signal transduction system"/>
    <property type="evidence" value="ECO:0007669"/>
    <property type="project" value="UniProtKB-KW"/>
</dbReference>
<dbReference type="PANTHER" id="PTHR43874:SF125">
    <property type="entry name" value="TWO-COMPONENT RESPONSE REGULATOR-LIKE APRR7"/>
    <property type="match status" value="1"/>
</dbReference>
<evidence type="ECO:0008006" key="15">
    <source>
        <dbReference type="Google" id="ProtNLM"/>
    </source>
</evidence>
<feature type="domain" description="Response regulatory" evidence="11">
    <location>
        <begin position="91"/>
        <end position="209"/>
    </location>
</feature>
<comment type="similarity">
    <text evidence="2">Belongs to the ARR-like family.</text>
</comment>
<dbReference type="SMART" id="SM00448">
    <property type="entry name" value="REC"/>
    <property type="match status" value="1"/>
</dbReference>
<accession>A0A5C7IXE1</accession>
<feature type="compositionally biased region" description="Low complexity" evidence="10">
    <location>
        <begin position="555"/>
        <end position="565"/>
    </location>
</feature>
<proteinExistence type="inferred from homology"/>
<reference evidence="14" key="1">
    <citation type="journal article" date="2019" name="Gigascience">
        <title>De novo genome assembly of the endangered Acer yangbiense, a plant species with extremely small populations endemic to Yunnan Province, China.</title>
        <authorList>
            <person name="Yang J."/>
            <person name="Wariss H.M."/>
            <person name="Tao L."/>
            <person name="Zhang R."/>
            <person name="Yun Q."/>
            <person name="Hollingsworth P."/>
            <person name="Dao Z."/>
            <person name="Luo G."/>
            <person name="Guo H."/>
            <person name="Ma Y."/>
            <person name="Sun W."/>
        </authorList>
    </citation>
    <scope>NUCLEOTIDE SEQUENCE [LARGE SCALE GENOMIC DNA]</scope>
    <source>
        <strain evidence="14">cv. Malutang</strain>
    </source>
</reference>
<evidence type="ECO:0000256" key="2">
    <source>
        <dbReference type="ARBA" id="ARBA00010330"/>
    </source>
</evidence>
<evidence type="ECO:0000256" key="10">
    <source>
        <dbReference type="SAM" id="MobiDB-lite"/>
    </source>
</evidence>
<evidence type="ECO:0000256" key="4">
    <source>
        <dbReference type="ARBA" id="ARBA00023015"/>
    </source>
</evidence>
<keyword evidence="7 9" id="KW-0539">Nucleus</keyword>
<keyword evidence="5" id="KW-0090">Biological rhythms</keyword>
<feature type="compositionally biased region" description="Basic and acidic residues" evidence="10">
    <location>
        <begin position="404"/>
        <end position="424"/>
    </location>
</feature>
<feature type="compositionally biased region" description="Polar residues" evidence="10">
    <location>
        <begin position="544"/>
        <end position="554"/>
    </location>
</feature>
<dbReference type="SUPFAM" id="SSF52172">
    <property type="entry name" value="CheY-like"/>
    <property type="match status" value="1"/>
</dbReference>
<name>A0A5C7IXE1_9ROSI</name>
<keyword evidence="14" id="KW-1185">Reference proteome</keyword>
<evidence type="ECO:0000259" key="12">
    <source>
        <dbReference type="PROSITE" id="PS51017"/>
    </source>
</evidence>
<dbReference type="InterPro" id="IPR010402">
    <property type="entry name" value="CCT_domain"/>
</dbReference>
<evidence type="ECO:0000256" key="9">
    <source>
        <dbReference type="PROSITE-ProRule" id="PRU00357"/>
    </source>
</evidence>
<dbReference type="GO" id="GO:0007623">
    <property type="term" value="P:circadian rhythm"/>
    <property type="evidence" value="ECO:0007669"/>
    <property type="project" value="UniProtKB-ARBA"/>
</dbReference>
<comment type="subcellular location">
    <subcellularLocation>
        <location evidence="1 9">Nucleus</location>
    </subcellularLocation>
</comment>
<evidence type="ECO:0000256" key="1">
    <source>
        <dbReference type="ARBA" id="ARBA00004123"/>
    </source>
</evidence>
<dbReference type="GO" id="GO:0005634">
    <property type="term" value="C:nucleus"/>
    <property type="evidence" value="ECO:0007669"/>
    <property type="project" value="UniProtKB-SubCell"/>
</dbReference>
<dbReference type="EMBL" id="VAHF01000001">
    <property type="protein sequence ID" value="TXG73947.1"/>
    <property type="molecule type" value="Genomic_DNA"/>
</dbReference>
<gene>
    <name evidence="13" type="ORF">EZV62_002526</name>
</gene>
<dbReference type="Gene3D" id="3.40.50.2300">
    <property type="match status" value="1"/>
</dbReference>
<evidence type="ECO:0000256" key="7">
    <source>
        <dbReference type="ARBA" id="ARBA00023242"/>
    </source>
</evidence>
<dbReference type="InterPro" id="IPR045279">
    <property type="entry name" value="ARR-like"/>
</dbReference>
<comment type="caution">
    <text evidence="13">The sequence shown here is derived from an EMBL/GenBank/DDBJ whole genome shotgun (WGS) entry which is preliminary data.</text>
</comment>
<dbReference type="GO" id="GO:0010017">
    <property type="term" value="P:red or far-red light signaling pathway"/>
    <property type="evidence" value="ECO:0007669"/>
    <property type="project" value="UniProtKB-ARBA"/>
</dbReference>
<evidence type="ECO:0000259" key="11">
    <source>
        <dbReference type="PROSITE" id="PS50110"/>
    </source>
</evidence>
<evidence type="ECO:0000256" key="8">
    <source>
        <dbReference type="PROSITE-ProRule" id="PRU00169"/>
    </source>
</evidence>
<feature type="region of interest" description="Disordered" evidence="10">
    <location>
        <begin position="544"/>
        <end position="568"/>
    </location>
</feature>
<dbReference type="PANTHER" id="PTHR43874">
    <property type="entry name" value="TWO-COMPONENT RESPONSE REGULATOR"/>
    <property type="match status" value="1"/>
</dbReference>
<dbReference type="FunFam" id="3.40.50.2300:FF:000214">
    <property type="entry name" value="Two-component response regulator-like PRR37"/>
    <property type="match status" value="1"/>
</dbReference>
<dbReference type="GO" id="GO:0045892">
    <property type="term" value="P:negative regulation of DNA-templated transcription"/>
    <property type="evidence" value="ECO:0007669"/>
    <property type="project" value="UniProtKB-ARBA"/>
</dbReference>
<feature type="compositionally biased region" description="Polar residues" evidence="10">
    <location>
        <begin position="255"/>
        <end position="272"/>
    </location>
</feature>
<keyword evidence="6" id="KW-0804">Transcription</keyword>
<dbReference type="GO" id="GO:0009736">
    <property type="term" value="P:cytokinin-activated signaling pathway"/>
    <property type="evidence" value="ECO:0007669"/>
    <property type="project" value="InterPro"/>
</dbReference>
<feature type="compositionally biased region" description="Low complexity" evidence="10">
    <location>
        <begin position="214"/>
        <end position="223"/>
    </location>
</feature>
<evidence type="ECO:0000313" key="13">
    <source>
        <dbReference type="EMBL" id="TXG73947.1"/>
    </source>
</evidence>
<feature type="region of interest" description="Disordered" evidence="10">
    <location>
        <begin position="384"/>
        <end position="424"/>
    </location>
</feature>
<dbReference type="AlphaFoldDB" id="A0A5C7IXE1"/>
<evidence type="ECO:0000313" key="14">
    <source>
        <dbReference type="Proteomes" id="UP000323000"/>
    </source>
</evidence>
<keyword evidence="4" id="KW-0805">Transcription regulation</keyword>
<evidence type="ECO:0000256" key="6">
    <source>
        <dbReference type="ARBA" id="ARBA00023163"/>
    </source>
</evidence>
<protein>
    <recommendedName>
        <fullName evidence="15">Response regulatory domain-containing protein</fullName>
    </recommendedName>
</protein>
<feature type="domain" description="CCT" evidence="12">
    <location>
        <begin position="757"/>
        <end position="799"/>
    </location>
</feature>
<keyword evidence="3" id="KW-0902">Two-component regulatory system</keyword>
<dbReference type="InterPro" id="IPR001789">
    <property type="entry name" value="Sig_transdc_resp-reg_receiver"/>
</dbReference>
<feature type="region of interest" description="Disordered" evidence="10">
    <location>
        <begin position="213"/>
        <end position="278"/>
    </location>
</feature>
<dbReference type="InterPro" id="IPR011006">
    <property type="entry name" value="CheY-like_superfamily"/>
</dbReference>
<dbReference type="Pfam" id="PF00072">
    <property type="entry name" value="Response_reg"/>
    <property type="match status" value="1"/>
</dbReference>
<comment type="caution">
    <text evidence="8">Lacks conserved residue(s) required for the propagation of feature annotation.</text>
</comment>
<dbReference type="OrthoDB" id="60033at2759"/>
<dbReference type="PROSITE" id="PS51017">
    <property type="entry name" value="CCT"/>
    <property type="match status" value="1"/>
</dbReference>
<dbReference type="Pfam" id="PF06203">
    <property type="entry name" value="CCT"/>
    <property type="match status" value="1"/>
</dbReference>